<keyword evidence="1" id="KW-1133">Transmembrane helix</keyword>
<sequence>MNFRSLLPWIPFILFQTLCVASCAILITASRARWVLGTRLYDSRNNAKFTGHSNRLDRSTWWNLVKRSDAPPFTENFTTIKEFIMTAACVAVFGTVCAAVGRAMEKTRAPSGCVLFLSALVLTSFSAFYTVHCARVIRDPTFASESAAFKSYFPDNYVFRVYFLLIFTWPISIIFSLYAAYVLWECYKNKLYFGIPSE</sequence>
<gene>
    <name evidence="2" type="ORF">RF11_04623</name>
</gene>
<dbReference type="AlphaFoldDB" id="A0A0C2JQD1"/>
<feature type="transmembrane region" description="Helical" evidence="1">
    <location>
        <begin position="157"/>
        <end position="184"/>
    </location>
</feature>
<organism evidence="2 3">
    <name type="scientific">Thelohanellus kitauei</name>
    <name type="common">Myxosporean</name>
    <dbReference type="NCBI Taxonomy" id="669202"/>
    <lineage>
        <taxon>Eukaryota</taxon>
        <taxon>Metazoa</taxon>
        <taxon>Cnidaria</taxon>
        <taxon>Myxozoa</taxon>
        <taxon>Myxosporea</taxon>
        <taxon>Bivalvulida</taxon>
        <taxon>Platysporina</taxon>
        <taxon>Myxobolidae</taxon>
        <taxon>Thelohanellus</taxon>
    </lineage>
</organism>
<keyword evidence="1" id="KW-0472">Membrane</keyword>
<proteinExistence type="predicted"/>
<feature type="transmembrane region" description="Helical" evidence="1">
    <location>
        <begin position="83"/>
        <end position="101"/>
    </location>
</feature>
<reference evidence="2 3" key="1">
    <citation type="journal article" date="2014" name="Genome Biol. Evol.">
        <title>The genome of the myxosporean Thelohanellus kitauei shows adaptations to nutrient acquisition within its fish host.</title>
        <authorList>
            <person name="Yang Y."/>
            <person name="Xiong J."/>
            <person name="Zhou Z."/>
            <person name="Huo F."/>
            <person name="Miao W."/>
            <person name="Ran C."/>
            <person name="Liu Y."/>
            <person name="Zhang J."/>
            <person name="Feng J."/>
            <person name="Wang M."/>
            <person name="Wang M."/>
            <person name="Wang L."/>
            <person name="Yao B."/>
        </authorList>
    </citation>
    <scope>NUCLEOTIDE SEQUENCE [LARGE SCALE GENOMIC DNA]</scope>
    <source>
        <strain evidence="2">Wuqing</strain>
    </source>
</reference>
<dbReference type="Proteomes" id="UP000031668">
    <property type="component" value="Unassembled WGS sequence"/>
</dbReference>
<protein>
    <submittedName>
        <fullName evidence="2">Uncharacterized protein</fullName>
    </submittedName>
</protein>
<keyword evidence="3" id="KW-1185">Reference proteome</keyword>
<dbReference type="EMBL" id="JWZT01001718">
    <property type="protein sequence ID" value="KII71578.1"/>
    <property type="molecule type" value="Genomic_DNA"/>
</dbReference>
<keyword evidence="1" id="KW-0812">Transmembrane</keyword>
<accession>A0A0C2JQD1</accession>
<feature type="transmembrane region" description="Helical" evidence="1">
    <location>
        <begin position="113"/>
        <end position="137"/>
    </location>
</feature>
<comment type="caution">
    <text evidence="2">The sequence shown here is derived from an EMBL/GenBank/DDBJ whole genome shotgun (WGS) entry which is preliminary data.</text>
</comment>
<evidence type="ECO:0000313" key="2">
    <source>
        <dbReference type="EMBL" id="KII71578.1"/>
    </source>
</evidence>
<name>A0A0C2JQD1_THEKT</name>
<evidence type="ECO:0000256" key="1">
    <source>
        <dbReference type="SAM" id="Phobius"/>
    </source>
</evidence>
<evidence type="ECO:0000313" key="3">
    <source>
        <dbReference type="Proteomes" id="UP000031668"/>
    </source>
</evidence>